<sequence>MNFFEKLVVKTESVVNPEQFKFDIMQDVQMELIRRAGGDDIAGTWIDANSAQFRQLMDDERFNYIERLGNEDTHDTAMEEIEKKLTPLNTIH</sequence>
<comment type="caution">
    <text evidence="1">The sequence shown here is derived from an EMBL/GenBank/DDBJ whole genome shotgun (WGS) entry which is preliminary data.</text>
</comment>
<evidence type="ECO:0000313" key="2">
    <source>
        <dbReference type="Proteomes" id="UP000182059"/>
    </source>
</evidence>
<reference evidence="1 2" key="1">
    <citation type="journal article" date="2016" name="Environ. Microbiol.">
        <title>Genomic resolution of a cold subsurface aquifer community provides metabolic insights for novel microbes adapted to high CO concentrations.</title>
        <authorList>
            <person name="Probst A.J."/>
            <person name="Castelle C.J."/>
            <person name="Singh A."/>
            <person name="Brown C.T."/>
            <person name="Anantharaman K."/>
            <person name="Sharon I."/>
            <person name="Hug L.A."/>
            <person name="Burstein D."/>
            <person name="Emerson J.B."/>
            <person name="Thomas B.C."/>
            <person name="Banfield J.F."/>
        </authorList>
    </citation>
    <scope>NUCLEOTIDE SEQUENCE [LARGE SCALE GENOMIC DNA]</scope>
    <source>
        <strain evidence="1">CG2_30_43_9</strain>
    </source>
</reference>
<dbReference type="EMBL" id="MNYX01000014">
    <property type="protein sequence ID" value="OIP66313.1"/>
    <property type="molecule type" value="Genomic_DNA"/>
</dbReference>
<evidence type="ECO:0000313" key="1">
    <source>
        <dbReference type="EMBL" id="OIP66313.1"/>
    </source>
</evidence>
<accession>A0A1J5G161</accession>
<proteinExistence type="predicted"/>
<dbReference type="Proteomes" id="UP000182059">
    <property type="component" value="Unassembled WGS sequence"/>
</dbReference>
<gene>
    <name evidence="1" type="ORF">AUK15_00585</name>
</gene>
<dbReference type="AlphaFoldDB" id="A0A1J5G161"/>
<organism evidence="1 2">
    <name type="scientific">Candidatus Nomurabacteria bacterium CG2_30_43_9</name>
    <dbReference type="NCBI Taxonomy" id="1805283"/>
    <lineage>
        <taxon>Bacteria</taxon>
        <taxon>Candidatus Nomuraibacteriota</taxon>
    </lineage>
</organism>
<protein>
    <submittedName>
        <fullName evidence="1">Uncharacterized protein</fullName>
    </submittedName>
</protein>
<name>A0A1J5G161_9BACT</name>